<sequence>MVHFYRRKKLVMEIKLIKGLEKIEKNDIVVICLPHAGGGASFFNSWSKYFKKPYVICPVQLPGREERIVEKPMESMTEIASQIVDILMTLENDFILFGHSMGTKMLFEVEKLLEKNGRMAKLAVVSACPPPDRLESEKIAHLPDDRFIEALLNYDGIPQVLLENRQLLDMFLPMLKADFRLSEDYVCEDNTPIKCPICAMGANQDYDALEPAIKAWASYTQDDFSYRMFEGTHFYIKEKEQEVLSQIKEYFDKVN</sequence>
<reference evidence="3 4" key="1">
    <citation type="submission" date="2017-10" db="EMBL/GenBank/DDBJ databases">
        <title>Resolving the taxonomy of Roseburia spp., Eubacterium rectale and Agathobacter spp. through phylogenomic analysis.</title>
        <authorList>
            <person name="Sheridan P.O."/>
            <person name="Walker A.W."/>
            <person name="Duncan S.H."/>
            <person name="Scott K.P."/>
            <person name="Toole P.W.O."/>
            <person name="Luis P."/>
            <person name="Flint H.J."/>
        </authorList>
    </citation>
    <scope>NUCLEOTIDE SEQUENCE [LARGE SCALE GENOMIC DNA]</scope>
    <source>
        <strain evidence="3 4">JK626</strain>
    </source>
</reference>
<dbReference type="EMBL" id="PDYF01000028">
    <property type="protein sequence ID" value="PHU34312.1"/>
    <property type="molecule type" value="Genomic_DNA"/>
</dbReference>
<proteinExistence type="inferred from homology"/>
<dbReference type="Gene3D" id="3.40.50.1820">
    <property type="entry name" value="alpha/beta hydrolase"/>
    <property type="match status" value="1"/>
</dbReference>
<evidence type="ECO:0000259" key="2">
    <source>
        <dbReference type="Pfam" id="PF00975"/>
    </source>
</evidence>
<dbReference type="InterPro" id="IPR001031">
    <property type="entry name" value="Thioesterase"/>
</dbReference>
<reference evidence="3 4" key="2">
    <citation type="submission" date="2017-10" db="EMBL/GenBank/DDBJ databases">
        <authorList>
            <person name="Banno H."/>
            <person name="Chua N.-H."/>
        </authorList>
    </citation>
    <scope>NUCLEOTIDE SEQUENCE [LARGE SCALE GENOMIC DNA]</scope>
    <source>
        <strain evidence="3 4">JK626</strain>
    </source>
</reference>
<dbReference type="SUPFAM" id="SSF53474">
    <property type="entry name" value="alpha/beta-Hydrolases"/>
    <property type="match status" value="1"/>
</dbReference>
<feature type="domain" description="Thioesterase" evidence="2">
    <location>
        <begin position="30"/>
        <end position="248"/>
    </location>
</feature>
<dbReference type="PANTHER" id="PTHR11487:SF0">
    <property type="entry name" value="S-ACYL FATTY ACID SYNTHASE THIOESTERASE, MEDIUM CHAIN"/>
    <property type="match status" value="1"/>
</dbReference>
<accession>A0A2G3DTG1</accession>
<organism evidence="3 4">
    <name type="scientific">Pseudobutyrivibrio ruminis</name>
    <dbReference type="NCBI Taxonomy" id="46206"/>
    <lineage>
        <taxon>Bacteria</taxon>
        <taxon>Bacillati</taxon>
        <taxon>Bacillota</taxon>
        <taxon>Clostridia</taxon>
        <taxon>Lachnospirales</taxon>
        <taxon>Lachnospiraceae</taxon>
        <taxon>Pseudobutyrivibrio</taxon>
    </lineage>
</organism>
<evidence type="ECO:0000313" key="4">
    <source>
        <dbReference type="Proteomes" id="UP000225889"/>
    </source>
</evidence>
<comment type="caution">
    <text evidence="3">The sequence shown here is derived from an EMBL/GenBank/DDBJ whole genome shotgun (WGS) entry which is preliminary data.</text>
</comment>
<dbReference type="PANTHER" id="PTHR11487">
    <property type="entry name" value="THIOESTERASE"/>
    <property type="match status" value="1"/>
</dbReference>
<dbReference type="InterPro" id="IPR029058">
    <property type="entry name" value="AB_hydrolase_fold"/>
</dbReference>
<dbReference type="Proteomes" id="UP000225889">
    <property type="component" value="Unassembled WGS sequence"/>
</dbReference>
<dbReference type="InterPro" id="IPR012223">
    <property type="entry name" value="TEII"/>
</dbReference>
<protein>
    <recommendedName>
        <fullName evidence="2">Thioesterase domain-containing protein</fullName>
    </recommendedName>
</protein>
<dbReference type="Pfam" id="PF00975">
    <property type="entry name" value="Thioesterase"/>
    <property type="match status" value="1"/>
</dbReference>
<gene>
    <name evidence="3" type="ORF">CSX01_10865</name>
</gene>
<evidence type="ECO:0000256" key="1">
    <source>
        <dbReference type="ARBA" id="ARBA00007169"/>
    </source>
</evidence>
<comment type="similarity">
    <text evidence="1">Belongs to the thioesterase family.</text>
</comment>
<dbReference type="GO" id="GO:0008610">
    <property type="term" value="P:lipid biosynthetic process"/>
    <property type="evidence" value="ECO:0007669"/>
    <property type="project" value="TreeGrafter"/>
</dbReference>
<dbReference type="AlphaFoldDB" id="A0A2G3DTG1"/>
<name>A0A2G3DTG1_9FIRM</name>
<evidence type="ECO:0000313" key="3">
    <source>
        <dbReference type="EMBL" id="PHU34312.1"/>
    </source>
</evidence>